<protein>
    <submittedName>
        <fullName evidence="1">Uncharacterized protein</fullName>
    </submittedName>
</protein>
<keyword evidence="2" id="KW-1185">Reference proteome</keyword>
<evidence type="ECO:0000313" key="2">
    <source>
        <dbReference type="Proteomes" id="UP000290288"/>
    </source>
</evidence>
<gene>
    <name evidence="1" type="ORF">EST38_g3779</name>
</gene>
<proteinExistence type="predicted"/>
<comment type="caution">
    <text evidence="1">The sequence shown here is derived from an EMBL/GenBank/DDBJ whole genome shotgun (WGS) entry which is preliminary data.</text>
</comment>
<organism evidence="1 2">
    <name type="scientific">Candolleomyces aberdarensis</name>
    <dbReference type="NCBI Taxonomy" id="2316362"/>
    <lineage>
        <taxon>Eukaryota</taxon>
        <taxon>Fungi</taxon>
        <taxon>Dikarya</taxon>
        <taxon>Basidiomycota</taxon>
        <taxon>Agaricomycotina</taxon>
        <taxon>Agaricomycetes</taxon>
        <taxon>Agaricomycetidae</taxon>
        <taxon>Agaricales</taxon>
        <taxon>Agaricineae</taxon>
        <taxon>Psathyrellaceae</taxon>
        <taxon>Candolleomyces</taxon>
    </lineage>
</organism>
<reference evidence="1 2" key="1">
    <citation type="submission" date="2019-01" db="EMBL/GenBank/DDBJ databases">
        <title>Draft genome sequence of Psathyrella aberdarensis IHI B618.</title>
        <authorList>
            <person name="Buettner E."/>
            <person name="Kellner H."/>
        </authorList>
    </citation>
    <scope>NUCLEOTIDE SEQUENCE [LARGE SCALE GENOMIC DNA]</scope>
    <source>
        <strain evidence="1 2">IHI B618</strain>
    </source>
</reference>
<evidence type="ECO:0000313" key="1">
    <source>
        <dbReference type="EMBL" id="RXW22060.1"/>
    </source>
</evidence>
<accession>A0A4Q2DP22</accession>
<dbReference type="Proteomes" id="UP000290288">
    <property type="component" value="Unassembled WGS sequence"/>
</dbReference>
<sequence length="64" mass="7193">MVLYLRMDEVDIRTSELGGKERDSGVKRFRNEPPLKEADYAAEPACGALVWPKSPSRTCRDAPL</sequence>
<name>A0A4Q2DP22_9AGAR</name>
<dbReference type="EMBL" id="SDEE01000085">
    <property type="protein sequence ID" value="RXW22060.1"/>
    <property type="molecule type" value="Genomic_DNA"/>
</dbReference>
<dbReference type="AlphaFoldDB" id="A0A4Q2DP22"/>